<dbReference type="CDD" id="cd17479">
    <property type="entry name" value="MFS_MFSD6L"/>
    <property type="match status" value="1"/>
</dbReference>
<dbReference type="GO" id="GO:0016020">
    <property type="term" value="C:membrane"/>
    <property type="evidence" value="ECO:0007669"/>
    <property type="project" value="UniProtKB-SubCell"/>
</dbReference>
<feature type="transmembrane region" description="Helical" evidence="6">
    <location>
        <begin position="541"/>
        <end position="563"/>
    </location>
</feature>
<name>A0AAV2GYU0_LYMST</name>
<evidence type="ECO:0000256" key="3">
    <source>
        <dbReference type="ARBA" id="ARBA00022692"/>
    </source>
</evidence>
<dbReference type="Proteomes" id="UP001497497">
    <property type="component" value="Unassembled WGS sequence"/>
</dbReference>
<feature type="transmembrane region" description="Helical" evidence="6">
    <location>
        <begin position="608"/>
        <end position="626"/>
    </location>
</feature>
<keyword evidence="5 6" id="KW-0472">Membrane</keyword>
<feature type="transmembrane region" description="Helical" evidence="6">
    <location>
        <begin position="447"/>
        <end position="467"/>
    </location>
</feature>
<comment type="caution">
    <text evidence="8">The sequence shown here is derived from an EMBL/GenBank/DDBJ whole genome shotgun (WGS) entry which is preliminary data.</text>
</comment>
<evidence type="ECO:0000313" key="8">
    <source>
        <dbReference type="EMBL" id="CAL1526300.1"/>
    </source>
</evidence>
<gene>
    <name evidence="8" type="ORF">GSLYS_00000477001</name>
</gene>
<protein>
    <recommendedName>
        <fullName evidence="7">Major facilitator superfamily associated domain-containing protein</fullName>
    </recommendedName>
</protein>
<dbReference type="SUPFAM" id="SSF103473">
    <property type="entry name" value="MFS general substrate transporter"/>
    <property type="match status" value="2"/>
</dbReference>
<feature type="transmembrane region" description="Helical" evidence="6">
    <location>
        <begin position="79"/>
        <end position="99"/>
    </location>
</feature>
<evidence type="ECO:0000256" key="6">
    <source>
        <dbReference type="SAM" id="Phobius"/>
    </source>
</evidence>
<evidence type="ECO:0000256" key="1">
    <source>
        <dbReference type="ARBA" id="ARBA00004141"/>
    </source>
</evidence>
<comment type="subcellular location">
    <subcellularLocation>
        <location evidence="1">Membrane</location>
        <topology evidence="1">Multi-pass membrane protein</topology>
    </subcellularLocation>
</comment>
<evidence type="ECO:0000259" key="7">
    <source>
        <dbReference type="Pfam" id="PF12832"/>
    </source>
</evidence>
<dbReference type="InterPro" id="IPR051717">
    <property type="entry name" value="MFS_MFSD6"/>
</dbReference>
<dbReference type="Gene3D" id="1.20.1250.20">
    <property type="entry name" value="MFS general substrate transporter like domains"/>
    <property type="match status" value="2"/>
</dbReference>
<dbReference type="PANTHER" id="PTHR16172">
    <property type="entry name" value="MAJOR FACILITATOR SUPERFAMILY DOMAIN-CONTAINING PROTEIN 6-LIKE"/>
    <property type="match status" value="1"/>
</dbReference>
<feature type="transmembrane region" description="Helical" evidence="6">
    <location>
        <begin position="517"/>
        <end position="535"/>
    </location>
</feature>
<evidence type="ECO:0000256" key="2">
    <source>
        <dbReference type="ARBA" id="ARBA00005241"/>
    </source>
</evidence>
<keyword evidence="9" id="KW-1185">Reference proteome</keyword>
<comment type="similarity">
    <text evidence="2">Belongs to the major facilitator superfamily. MFSD6 family.</text>
</comment>
<keyword evidence="3 6" id="KW-0812">Transmembrane</keyword>
<feature type="domain" description="Major facilitator superfamily associated" evidence="7">
    <location>
        <begin position="19"/>
        <end position="609"/>
    </location>
</feature>
<dbReference type="EMBL" id="CAXITT010000004">
    <property type="protein sequence ID" value="CAL1526300.1"/>
    <property type="molecule type" value="Genomic_DNA"/>
</dbReference>
<evidence type="ECO:0000256" key="4">
    <source>
        <dbReference type="ARBA" id="ARBA00022989"/>
    </source>
</evidence>
<proteinExistence type="inferred from homology"/>
<feature type="transmembrane region" description="Helical" evidence="6">
    <location>
        <begin position="487"/>
        <end position="505"/>
    </location>
</feature>
<dbReference type="InterPro" id="IPR036259">
    <property type="entry name" value="MFS_trans_sf"/>
</dbReference>
<organism evidence="8 9">
    <name type="scientific">Lymnaea stagnalis</name>
    <name type="common">Great pond snail</name>
    <name type="synonym">Helix stagnalis</name>
    <dbReference type="NCBI Taxonomy" id="6523"/>
    <lineage>
        <taxon>Eukaryota</taxon>
        <taxon>Metazoa</taxon>
        <taxon>Spiralia</taxon>
        <taxon>Lophotrochozoa</taxon>
        <taxon>Mollusca</taxon>
        <taxon>Gastropoda</taxon>
        <taxon>Heterobranchia</taxon>
        <taxon>Euthyneura</taxon>
        <taxon>Panpulmonata</taxon>
        <taxon>Hygrophila</taxon>
        <taxon>Lymnaeoidea</taxon>
        <taxon>Lymnaeidae</taxon>
        <taxon>Lymnaea</taxon>
    </lineage>
</organism>
<dbReference type="InterPro" id="IPR024989">
    <property type="entry name" value="MFS_assoc_dom"/>
</dbReference>
<evidence type="ECO:0000256" key="5">
    <source>
        <dbReference type="ARBA" id="ARBA00023136"/>
    </source>
</evidence>
<feature type="transmembrane region" description="Helical" evidence="6">
    <location>
        <begin position="49"/>
        <end position="67"/>
    </location>
</feature>
<sequence>MSRERETINISNASTLTNLFYLFFHGGKAAIIPFLTLFFRLVGLNAFEAGIIIAAKTLTALIWAPLWSRCATAYNHHRLVLILSLFMMMVTYLSFPALYTQISKAEHCMAPGNINSNSSTDSQKLTGGPQTPPANYSISKSSFSISTPVSTINVTEKVETSSMIIPLEVSHYTAEPTNVTSFEPSENETDHLSRRDLYSFSSHPTTDKDQNVIQALSTFNTSDTEALDQQLQSILKALNFDLDEFLKANLSLNELTTLMNIGRNYSDQITEKQAEKLYRQLHELGEANVAIQVKERSVNNERYKRSDLVDTLKEKLHTIQATLQDDRLLLFLVILAIIVVGEIFASPVEKVADDSWFDFLSRIDDLERYGQQRIWGSIAFVLIPVVVTVAVDHSPCFLPFQIHHYFLHFYIFAVLMAAAIVVSCCYPVPPPANGKHTSKICKGIRLICCDGHGFLFSVTLLLTGMVYASYHNFLFWRIQDLGGLETTMGLCVSIGAFAEIPMLILSGNLVKKLGPSWMVSVSLIILSLRVLFYAFNQEPWAFLPIELSHGITHTTLWFAILSYDDFNIGASVDRSLRTILSSFYFGIGFSAGSLISGLVYHFYGSSVLFWVGSAVIGGWCVIFSIVQKCMPKKEKVRYIKLLRSESDNSDEENEDWLEMALKDH</sequence>
<reference evidence="8 9" key="1">
    <citation type="submission" date="2024-04" db="EMBL/GenBank/DDBJ databases">
        <authorList>
            <consortium name="Genoscope - CEA"/>
            <person name="William W."/>
        </authorList>
    </citation>
    <scope>NUCLEOTIDE SEQUENCE [LARGE SCALE GENOMIC DNA]</scope>
</reference>
<feature type="transmembrane region" description="Helical" evidence="6">
    <location>
        <begin position="374"/>
        <end position="393"/>
    </location>
</feature>
<dbReference type="AlphaFoldDB" id="A0AAV2GYU0"/>
<dbReference type="Pfam" id="PF12832">
    <property type="entry name" value="MFS_1_like"/>
    <property type="match status" value="1"/>
</dbReference>
<keyword evidence="4 6" id="KW-1133">Transmembrane helix</keyword>
<feature type="transmembrane region" description="Helical" evidence="6">
    <location>
        <begin position="405"/>
        <end position="426"/>
    </location>
</feature>
<feature type="transmembrane region" description="Helical" evidence="6">
    <location>
        <begin position="20"/>
        <end position="43"/>
    </location>
</feature>
<evidence type="ECO:0000313" key="9">
    <source>
        <dbReference type="Proteomes" id="UP001497497"/>
    </source>
</evidence>
<feature type="transmembrane region" description="Helical" evidence="6">
    <location>
        <begin position="583"/>
        <end position="602"/>
    </location>
</feature>
<feature type="transmembrane region" description="Helical" evidence="6">
    <location>
        <begin position="328"/>
        <end position="345"/>
    </location>
</feature>
<accession>A0AAV2GYU0</accession>
<dbReference type="PANTHER" id="PTHR16172:SF41">
    <property type="entry name" value="MAJOR FACILITATOR SUPERFAMILY DOMAIN-CONTAINING PROTEIN 6-LIKE"/>
    <property type="match status" value="1"/>
</dbReference>